<dbReference type="GO" id="GO:0016301">
    <property type="term" value="F:kinase activity"/>
    <property type="evidence" value="ECO:0007669"/>
    <property type="project" value="UniProtKB-KW"/>
</dbReference>
<dbReference type="Gene3D" id="3.90.1510.10">
    <property type="entry name" value="Glycerate kinase, domain 2"/>
    <property type="match status" value="1"/>
</dbReference>
<dbReference type="RefSeq" id="WP_167934444.1">
    <property type="nucleotide sequence ID" value="NZ_JAAVJB010000152.1"/>
</dbReference>
<dbReference type="InterPro" id="IPR018193">
    <property type="entry name" value="Glyc_kinase_flavodox-like_fold"/>
</dbReference>
<dbReference type="EMBL" id="JAAVJB010000152">
    <property type="protein sequence ID" value="NJP67931.1"/>
    <property type="molecule type" value="Genomic_DNA"/>
</dbReference>
<evidence type="ECO:0000256" key="2">
    <source>
        <dbReference type="ARBA" id="ARBA00022679"/>
    </source>
</evidence>
<dbReference type="InterPro" id="IPR004381">
    <property type="entry name" value="Glycerate_kinase"/>
</dbReference>
<dbReference type="Proteomes" id="UP000746503">
    <property type="component" value="Unassembled WGS sequence"/>
</dbReference>
<name>A0ABX1AQC7_9ACTN</name>
<organism evidence="5 6">
    <name type="scientific">Streptomyces spiramenti</name>
    <dbReference type="NCBI Taxonomy" id="2720606"/>
    <lineage>
        <taxon>Bacteria</taxon>
        <taxon>Bacillati</taxon>
        <taxon>Actinomycetota</taxon>
        <taxon>Actinomycetes</taxon>
        <taxon>Kitasatosporales</taxon>
        <taxon>Streptomycetaceae</taxon>
        <taxon>Streptomyces</taxon>
    </lineage>
</organism>
<dbReference type="PANTHER" id="PTHR21599">
    <property type="entry name" value="GLYCERATE KINASE"/>
    <property type="match status" value="1"/>
</dbReference>
<gene>
    <name evidence="5" type="ORF">HCJ92_16895</name>
</gene>
<proteinExistence type="inferred from homology"/>
<dbReference type="InterPro" id="IPR018197">
    <property type="entry name" value="Glycerate_kinase_RE-like"/>
</dbReference>
<comment type="similarity">
    <text evidence="1 4">Belongs to the glycerate kinase type-1 family.</text>
</comment>
<dbReference type="Pfam" id="PF02595">
    <property type="entry name" value="Gly_kinase"/>
    <property type="match status" value="1"/>
</dbReference>
<accession>A0ABX1AQC7</accession>
<sequence length="378" mass="36770">MTTTTRVLIAADKFKGSLTAAEVAEHVTAGLRAHRPDVTVTSLPVADGGDGTVAAAVAAGFSSRTVTVTGPLGEPVRAEFALRGDTAVVEMAAASGLVLLPPGEFAPLTATTAGTGELIAAAVGAGARTVVLGIGGSATTDGGAGMLTALGVRLLDATGRPLPPGGAALRELAAVDLSGLDPRLAGTRVVLACDVDNPLTGPQGAAAVYAPQKGATAADVATLDAALQQYARVLGAAAGEGAAALAQSPGAGAAGGVGFGALAGLGAVFRPGIEVMLEVLGFAKALDDADLVITGEGSLDAQTLHGKAPAGVAAAARGAGLPVVAVCGRLTLDEEALRGAGIERAYALTSLESDTSVCLAQAGPLLRRLAETLAADRL</sequence>
<keyword evidence="6" id="KW-1185">Reference proteome</keyword>
<evidence type="ECO:0000256" key="4">
    <source>
        <dbReference type="PIRNR" id="PIRNR006078"/>
    </source>
</evidence>
<dbReference type="SUPFAM" id="SSF110738">
    <property type="entry name" value="Glycerate kinase I"/>
    <property type="match status" value="1"/>
</dbReference>
<evidence type="ECO:0000313" key="5">
    <source>
        <dbReference type="EMBL" id="NJP67931.1"/>
    </source>
</evidence>
<evidence type="ECO:0000256" key="1">
    <source>
        <dbReference type="ARBA" id="ARBA00006284"/>
    </source>
</evidence>
<keyword evidence="2 4" id="KW-0808">Transferase</keyword>
<dbReference type="InterPro" id="IPR036129">
    <property type="entry name" value="Glycerate_kinase_sf"/>
</dbReference>
<dbReference type="PIRSF" id="PIRSF006078">
    <property type="entry name" value="GlxK"/>
    <property type="match status" value="1"/>
</dbReference>
<protein>
    <submittedName>
        <fullName evidence="5">Glycerate kinase</fullName>
    </submittedName>
</protein>
<reference evidence="5 6" key="1">
    <citation type="submission" date="2020-03" db="EMBL/GenBank/DDBJ databases">
        <title>Draft genome of Streptomyces sp. ventii, isolated from the Axial Seamount in the Pacific Ocean, and resequencing of the two type strains Streptomyces lonarensis strain NCL 716 and Streptomyces bohaiensis strain 11A07.</title>
        <authorList>
            <person name="Loughran R.M."/>
            <person name="Pfannmuller K.M."/>
            <person name="Wasson B.J."/>
            <person name="Deadmond M.C."/>
            <person name="Paddock B.E."/>
            <person name="Koyack M.J."/>
            <person name="Gallegos D.A."/>
            <person name="Mitchell E.A."/>
            <person name="Ushijima B."/>
            <person name="Saw J.H."/>
            <person name="Mcphail K.L."/>
            <person name="Videau P."/>
        </authorList>
    </citation>
    <scope>NUCLEOTIDE SEQUENCE [LARGE SCALE GENOMIC DNA]</scope>
    <source>
        <strain evidence="6">5675061</strain>
    </source>
</reference>
<dbReference type="NCBIfam" id="TIGR00045">
    <property type="entry name" value="glycerate kinase"/>
    <property type="match status" value="1"/>
</dbReference>
<comment type="caution">
    <text evidence="5">The sequence shown here is derived from an EMBL/GenBank/DDBJ whole genome shotgun (WGS) entry which is preliminary data.</text>
</comment>
<evidence type="ECO:0000313" key="6">
    <source>
        <dbReference type="Proteomes" id="UP000746503"/>
    </source>
</evidence>
<evidence type="ECO:0000256" key="3">
    <source>
        <dbReference type="ARBA" id="ARBA00022777"/>
    </source>
</evidence>
<dbReference type="PANTHER" id="PTHR21599:SF0">
    <property type="entry name" value="GLYCERATE KINASE"/>
    <property type="match status" value="1"/>
</dbReference>
<dbReference type="Gene3D" id="3.40.50.10350">
    <property type="entry name" value="Glycerate kinase, domain 1"/>
    <property type="match status" value="1"/>
</dbReference>
<keyword evidence="3 4" id="KW-0418">Kinase</keyword>